<dbReference type="PANTHER" id="PTHR16469:SF27">
    <property type="entry name" value="UBIQUITIN-ASSOCIATED AND SH3 DOMAIN-CONTAINING BA-RELATED"/>
    <property type="match status" value="1"/>
</dbReference>
<dbReference type="GO" id="GO:0016791">
    <property type="term" value="F:phosphatase activity"/>
    <property type="evidence" value="ECO:0007669"/>
    <property type="project" value="UniProtKB-ARBA"/>
</dbReference>
<dbReference type="Proteomes" id="UP000050761">
    <property type="component" value="Unassembled WGS sequence"/>
</dbReference>
<protein>
    <submittedName>
        <fullName evidence="3">Phosphoglycerate mutase family protein</fullName>
    </submittedName>
</protein>
<organism evidence="2 3">
    <name type="scientific">Heligmosomoides polygyrus</name>
    <name type="common">Parasitic roundworm</name>
    <dbReference type="NCBI Taxonomy" id="6339"/>
    <lineage>
        <taxon>Eukaryota</taxon>
        <taxon>Metazoa</taxon>
        <taxon>Ecdysozoa</taxon>
        <taxon>Nematoda</taxon>
        <taxon>Chromadorea</taxon>
        <taxon>Rhabditida</taxon>
        <taxon>Rhabditina</taxon>
        <taxon>Rhabditomorpha</taxon>
        <taxon>Strongyloidea</taxon>
        <taxon>Heligmosomidae</taxon>
        <taxon>Heligmosomoides</taxon>
    </lineage>
</organism>
<dbReference type="CDD" id="cd07067">
    <property type="entry name" value="HP_PGM_like"/>
    <property type="match status" value="1"/>
</dbReference>
<dbReference type="OrthoDB" id="414418at2759"/>
<dbReference type="InterPro" id="IPR029033">
    <property type="entry name" value="His_PPase_superfam"/>
</dbReference>
<accession>A0A183GPZ0</accession>
<evidence type="ECO:0000313" key="1">
    <source>
        <dbReference type="EMBL" id="VDP47131.1"/>
    </source>
</evidence>
<dbReference type="InterPro" id="IPR013078">
    <property type="entry name" value="His_Pase_superF_clade-1"/>
</dbReference>
<dbReference type="AlphaFoldDB" id="A0A183GPZ0"/>
<gene>
    <name evidence="1" type="ORF">HPBE_LOCUS24759</name>
</gene>
<dbReference type="Gene3D" id="3.40.50.1240">
    <property type="entry name" value="Phosphoglycerate mutase-like"/>
    <property type="match status" value="1"/>
</dbReference>
<name>A0A183GPZ0_HELPZ</name>
<reference evidence="3" key="2">
    <citation type="submission" date="2019-09" db="UniProtKB">
        <authorList>
            <consortium name="WormBaseParasite"/>
        </authorList>
    </citation>
    <scope>IDENTIFICATION</scope>
</reference>
<sequence>MLSARGRLQAKECAKRFLNVKLAYVFASPFDGTMETASIIAEGKGGLLVKPEPGLCEVLTECQKPPGFWDTEQLKTKFHLVDIKYQPIYTKLGVHETLPEERYGHKSCIPRLRHVLPEILKNYEGDLLLVTHGALVAAIHLMWGSSFTYVGQATVSKVVQTEAGVHLELSGDSSHLSDRSNLRPIN</sequence>
<evidence type="ECO:0000313" key="3">
    <source>
        <dbReference type="WBParaSite" id="HPBE_0002476001-mRNA-1"/>
    </source>
</evidence>
<dbReference type="PANTHER" id="PTHR16469">
    <property type="entry name" value="UBIQUITIN-ASSOCIATED AND SH3 DOMAIN-CONTAINING BA-RELATED"/>
    <property type="match status" value="1"/>
</dbReference>
<dbReference type="Pfam" id="PF00300">
    <property type="entry name" value="His_Phos_1"/>
    <property type="match status" value="1"/>
</dbReference>
<dbReference type="InterPro" id="IPR051710">
    <property type="entry name" value="Phosphatase_SH3-domain"/>
</dbReference>
<keyword evidence="2" id="KW-1185">Reference proteome</keyword>
<dbReference type="WBParaSite" id="HPBE_0002476001-mRNA-1">
    <property type="protein sequence ID" value="HPBE_0002476001-mRNA-1"/>
    <property type="gene ID" value="HPBE_0002476001"/>
</dbReference>
<evidence type="ECO:0000313" key="2">
    <source>
        <dbReference type="Proteomes" id="UP000050761"/>
    </source>
</evidence>
<dbReference type="SUPFAM" id="SSF53254">
    <property type="entry name" value="Phosphoglycerate mutase-like"/>
    <property type="match status" value="1"/>
</dbReference>
<dbReference type="EMBL" id="UZAH01036810">
    <property type="protein sequence ID" value="VDP47131.1"/>
    <property type="molecule type" value="Genomic_DNA"/>
</dbReference>
<reference evidence="1 2" key="1">
    <citation type="submission" date="2018-11" db="EMBL/GenBank/DDBJ databases">
        <authorList>
            <consortium name="Pathogen Informatics"/>
        </authorList>
    </citation>
    <scope>NUCLEOTIDE SEQUENCE [LARGE SCALE GENOMIC DNA]</scope>
</reference>
<proteinExistence type="predicted"/>
<accession>A0A3P8DT99</accession>